<keyword evidence="5 6" id="KW-0472">Membrane</keyword>
<keyword evidence="8" id="KW-1185">Reference proteome</keyword>
<evidence type="ECO:0000313" key="8">
    <source>
        <dbReference type="Proteomes" id="UP001281447"/>
    </source>
</evidence>
<evidence type="ECO:0000256" key="4">
    <source>
        <dbReference type="ARBA" id="ARBA00022989"/>
    </source>
</evidence>
<reference evidence="7 8" key="1">
    <citation type="submission" date="2023-10" db="EMBL/GenBank/DDBJ databases">
        <title>Virgibacillus halophilus 5B73C genome.</title>
        <authorList>
            <person name="Miliotis G."/>
            <person name="Sengupta P."/>
            <person name="Hameed A."/>
            <person name="Chuvochina M."/>
            <person name="Mcdonagh F."/>
            <person name="Simpson A.C."/>
            <person name="Singh N.K."/>
            <person name="Rekha P.D."/>
            <person name="Raman K."/>
            <person name="Hugenholtz P."/>
            <person name="Venkateswaran K."/>
        </authorList>
    </citation>
    <scope>NUCLEOTIDE SEQUENCE [LARGE SCALE GENOMIC DNA]</scope>
    <source>
        <strain evidence="7 8">5B73C</strain>
    </source>
</reference>
<keyword evidence="3 6" id="KW-0812">Transmembrane</keyword>
<evidence type="ECO:0008006" key="9">
    <source>
        <dbReference type="Google" id="ProtNLM"/>
    </source>
</evidence>
<keyword evidence="2" id="KW-1003">Cell membrane</keyword>
<comment type="caution">
    <text evidence="7">The sequence shown here is derived from an EMBL/GenBank/DDBJ whole genome shotgun (WGS) entry which is preliminary data.</text>
</comment>
<comment type="subcellular location">
    <subcellularLocation>
        <location evidence="1">Cell membrane</location>
        <topology evidence="1">Multi-pass membrane protein</topology>
    </subcellularLocation>
</comment>
<dbReference type="Pfam" id="PF03899">
    <property type="entry name" value="ATP-synt_I"/>
    <property type="match status" value="1"/>
</dbReference>
<dbReference type="Proteomes" id="UP001281447">
    <property type="component" value="Unassembled WGS sequence"/>
</dbReference>
<dbReference type="EMBL" id="JAWDIP010000003">
    <property type="protein sequence ID" value="MDY0394228.1"/>
    <property type="molecule type" value="Genomic_DNA"/>
</dbReference>
<feature type="transmembrane region" description="Helical" evidence="6">
    <location>
        <begin position="44"/>
        <end position="66"/>
    </location>
</feature>
<accession>A0ABU5C5W8</accession>
<keyword evidence="4 6" id="KW-1133">Transmembrane helix</keyword>
<evidence type="ECO:0000313" key="7">
    <source>
        <dbReference type="EMBL" id="MDY0394228.1"/>
    </source>
</evidence>
<protein>
    <recommendedName>
        <fullName evidence="9">ATP synthase protein I</fullName>
    </recommendedName>
</protein>
<gene>
    <name evidence="7" type="ORF">RWE15_06715</name>
</gene>
<evidence type="ECO:0000256" key="1">
    <source>
        <dbReference type="ARBA" id="ARBA00004651"/>
    </source>
</evidence>
<evidence type="ECO:0000256" key="2">
    <source>
        <dbReference type="ARBA" id="ARBA00022475"/>
    </source>
</evidence>
<name>A0ABU5C5W8_9BACI</name>
<sequence length="79" mass="8920">MQKKTQELANAVADKQRAKGIGMISRFAAAIIAVMIALKFEAYFQLVAVLIGLMTSYPVIIIEFFINNKKDRVRKRGEM</sequence>
<dbReference type="PANTHER" id="PTHR40035">
    <property type="entry name" value="ATP SYNTHASE PROTEIN I"/>
    <property type="match status" value="1"/>
</dbReference>
<dbReference type="InterPro" id="IPR005598">
    <property type="entry name" value="ATP_synth_I"/>
</dbReference>
<evidence type="ECO:0000256" key="3">
    <source>
        <dbReference type="ARBA" id="ARBA00022692"/>
    </source>
</evidence>
<organism evidence="7 8">
    <name type="scientific">Tigheibacillus halophilus</name>
    <dbReference type="NCBI Taxonomy" id="361280"/>
    <lineage>
        <taxon>Bacteria</taxon>
        <taxon>Bacillati</taxon>
        <taxon>Bacillota</taxon>
        <taxon>Bacilli</taxon>
        <taxon>Bacillales</taxon>
        <taxon>Bacillaceae</taxon>
        <taxon>Tigheibacillus</taxon>
    </lineage>
</organism>
<dbReference type="PANTHER" id="PTHR40035:SF1">
    <property type="entry name" value="ATP SYNTHASE PROTEIN I"/>
    <property type="match status" value="1"/>
</dbReference>
<evidence type="ECO:0000256" key="5">
    <source>
        <dbReference type="ARBA" id="ARBA00023136"/>
    </source>
</evidence>
<dbReference type="InterPro" id="IPR039072">
    <property type="entry name" value="ATP_synth_I_Bacilli"/>
</dbReference>
<evidence type="ECO:0000256" key="6">
    <source>
        <dbReference type="SAM" id="Phobius"/>
    </source>
</evidence>
<proteinExistence type="predicted"/>
<feature type="transmembrane region" description="Helical" evidence="6">
    <location>
        <begin position="21"/>
        <end position="38"/>
    </location>
</feature>